<dbReference type="Proteomes" id="UP000007350">
    <property type="component" value="Unassembled WGS sequence"/>
</dbReference>
<keyword evidence="3" id="KW-1185">Reference proteome</keyword>
<evidence type="ECO:0000256" key="1">
    <source>
        <dbReference type="SAM" id="MobiDB-lite"/>
    </source>
</evidence>
<dbReference type="AlphaFoldDB" id="K2MJN3"/>
<gene>
    <name evidence="2" type="ORF">MOQ_008899</name>
</gene>
<protein>
    <submittedName>
        <fullName evidence="2">Dual-specificity protein phosphatase, putative</fullName>
    </submittedName>
</protein>
<dbReference type="OrthoDB" id="10252009at2759"/>
<proteinExistence type="predicted"/>
<feature type="region of interest" description="Disordered" evidence="1">
    <location>
        <begin position="168"/>
        <end position="201"/>
    </location>
</feature>
<sequence>MDVEERTRRCSSLGLAVRNLSRDTASSFVHKFFEDHVGCVQEVMMHSSRPNQSRTTATPNTNGVDQGKCGNDENNPPVSVGPSGKRDVNSSSSSSSSSSSINAVKPCSNDADGNTLCLVFFSAAECVRLAKLLYMRRPELFNVLGVVDGKELRLTIPSKLIRLSRTAHAHCEDGDNSRNKKSSQREEDTPKGGAGKNDAGT</sequence>
<evidence type="ECO:0000313" key="3">
    <source>
        <dbReference type="Proteomes" id="UP000007350"/>
    </source>
</evidence>
<feature type="compositionally biased region" description="Basic and acidic residues" evidence="1">
    <location>
        <begin position="169"/>
        <end position="190"/>
    </location>
</feature>
<accession>K2MJN3</accession>
<reference evidence="2 3" key="1">
    <citation type="journal article" date="2012" name="BMC Genomics">
        <title>Comparative genomic analysis of human infective Trypanosoma cruzi lineages with the bat-restricted subspecies T. cruzi marinkellei.</title>
        <authorList>
            <person name="Franzen O."/>
            <person name="Talavera-Lopez C."/>
            <person name="Ochaya S."/>
            <person name="Butler C.E."/>
            <person name="Messenger L.A."/>
            <person name="Lewis M.D."/>
            <person name="Llewellyn M.S."/>
            <person name="Marinkelle C.J."/>
            <person name="Tyler K.M."/>
            <person name="Miles M.A."/>
            <person name="Andersson B."/>
        </authorList>
    </citation>
    <scope>NUCLEOTIDE SEQUENCE [LARGE SCALE GENOMIC DNA]</scope>
    <source>
        <strain evidence="2 3">B7</strain>
    </source>
</reference>
<comment type="caution">
    <text evidence="2">The sequence shown here is derived from an EMBL/GenBank/DDBJ whole genome shotgun (WGS) entry which is preliminary data.</text>
</comment>
<name>K2MJN3_TRYCR</name>
<feature type="compositionally biased region" description="Low complexity" evidence="1">
    <location>
        <begin position="90"/>
        <end position="100"/>
    </location>
</feature>
<evidence type="ECO:0000313" key="2">
    <source>
        <dbReference type="EMBL" id="EKF27380.1"/>
    </source>
</evidence>
<feature type="compositionally biased region" description="Polar residues" evidence="1">
    <location>
        <begin position="48"/>
        <end position="64"/>
    </location>
</feature>
<organism evidence="2 3">
    <name type="scientific">Trypanosoma cruzi marinkellei</name>
    <dbReference type="NCBI Taxonomy" id="85056"/>
    <lineage>
        <taxon>Eukaryota</taxon>
        <taxon>Discoba</taxon>
        <taxon>Euglenozoa</taxon>
        <taxon>Kinetoplastea</taxon>
        <taxon>Metakinetoplastina</taxon>
        <taxon>Trypanosomatida</taxon>
        <taxon>Trypanosomatidae</taxon>
        <taxon>Trypanosoma</taxon>
        <taxon>Schizotrypanum</taxon>
    </lineage>
</organism>
<feature type="region of interest" description="Disordered" evidence="1">
    <location>
        <begin position="46"/>
        <end position="105"/>
    </location>
</feature>
<dbReference type="EMBL" id="AHKC01018323">
    <property type="protein sequence ID" value="EKF27380.1"/>
    <property type="molecule type" value="Genomic_DNA"/>
</dbReference>